<dbReference type="Proteomes" id="UP000011864">
    <property type="component" value="Chromosome"/>
</dbReference>
<dbReference type="Gene3D" id="1.25.40.10">
    <property type="entry name" value="Tetratricopeptide repeat domain"/>
    <property type="match status" value="3"/>
</dbReference>
<organism evidence="2 3">
    <name type="scientific">Paraglaciecola psychrophila 170</name>
    <dbReference type="NCBI Taxonomy" id="1129794"/>
    <lineage>
        <taxon>Bacteria</taxon>
        <taxon>Pseudomonadati</taxon>
        <taxon>Pseudomonadota</taxon>
        <taxon>Gammaproteobacteria</taxon>
        <taxon>Alteromonadales</taxon>
        <taxon>Alteromonadaceae</taxon>
        <taxon>Paraglaciecola</taxon>
    </lineage>
</organism>
<dbReference type="InterPro" id="IPR011990">
    <property type="entry name" value="TPR-like_helical_dom_sf"/>
</dbReference>
<dbReference type="STRING" id="1129794.C427_3837"/>
<dbReference type="Pfam" id="PF13432">
    <property type="entry name" value="TPR_16"/>
    <property type="match status" value="1"/>
</dbReference>
<sequence length="929" mass="104912">MQIKIIILIFIYGFGHFSVYASSLGDYEKALTSYNAKQYDEAFIHLKNSLQQDPDNLVAKILMGQLLLINGYLSTAEIEFYEALEQGADINIIAEPLGNTLLLQNKYRDILDLNYADELANQQKIKWLQIRASACIRLKQYSCAEKAYEDSLVIDPNSTMSLNGLASLALFRKQYTIANAYIGQALAISEADATTWRQKGQLARVNGDIDKAIEYFQQALQLNNDDPLTLRGLADLYLESNDFDGARTFINQIIEKTPDDPLAILLSSWLDSKDKSKPVNNKRLNKLNAILSSLGPEVIAEQPELLYISGLIAFFNGNTEQASKDFAKYLTKNPNDIQAVILLSRTYMATQQNKQALLLLEKHQNKLLKNLDSALLLGELFINANRSFKAQSLVEELEQFYPKDPRLELFKIKLMMVRGKQEEALAILDSNLAQNLSNPTFLFTYSMLNLQAGNKDKALEGANDLIKLYPDDANFLNLKAGILIRLNQLDTAIAFIDKTLSIEPKLFPAKFNLASIYSRKGDLQQSNELIESLLKVSPTHLQVLTLQAHNFVANNQLQEAIKIYSDIMVLNQSDNYSKSQLASIYMRMGDYDKALYHLDRLLTENFDNVDYQLQKAQVLLALKRYLELEEILKRVSFYSDLSLDSLVLTSQLQRAINDYTGAITSLSAAEKLAPDNSFITLDKVKLLIDTSQLDDASKIIIAIEPKNLENPNFWLVKALYSNALKSETKAINYLKTALELDPNYHQALVILYNMELRGSQEAGFSKQAKALLAVNPNNILAKNLLAQFYFTKQDFARASTLYAELLEAEIQINKAEIYNKLAIMSVESDLEQSAEYIKKAFALNENDEQILDTYGWVLSLQGGYEEGLGLLRKAFARDSSNPEIRYHIGFTLIKLGRVDEAKKELSIAVNVQRPFYNRAKAKDLLNNLN</sequence>
<dbReference type="KEGG" id="gps:C427_3837"/>
<keyword evidence="3" id="KW-1185">Reference proteome</keyword>
<name>K6ZTH1_9ALTE</name>
<dbReference type="Pfam" id="PF12895">
    <property type="entry name" value="ANAPC3"/>
    <property type="match status" value="1"/>
</dbReference>
<protein>
    <submittedName>
        <fullName evidence="2">Uncharacterized protein</fullName>
    </submittedName>
</protein>
<dbReference type="SUPFAM" id="SSF81901">
    <property type="entry name" value="HCP-like"/>
    <property type="match status" value="1"/>
</dbReference>
<dbReference type="HOGENOM" id="CLU_007251_0_0_6"/>
<feature type="repeat" description="TPR" evidence="1">
    <location>
        <begin position="193"/>
        <end position="226"/>
    </location>
</feature>
<dbReference type="AlphaFoldDB" id="K6ZTH1"/>
<dbReference type="PANTHER" id="PTHR12558">
    <property type="entry name" value="CELL DIVISION CYCLE 16,23,27"/>
    <property type="match status" value="1"/>
</dbReference>
<dbReference type="RefSeq" id="WP_007641060.1">
    <property type="nucleotide sequence ID" value="NC_020514.1"/>
</dbReference>
<dbReference type="InterPro" id="IPR014266">
    <property type="entry name" value="PEP-CTERM_TPR_PrsT"/>
</dbReference>
<evidence type="ECO:0000256" key="1">
    <source>
        <dbReference type="PROSITE-ProRule" id="PRU00339"/>
    </source>
</evidence>
<gene>
    <name evidence="2" type="ORF">C427_3837</name>
</gene>
<evidence type="ECO:0000313" key="2">
    <source>
        <dbReference type="EMBL" id="AGH45942.1"/>
    </source>
</evidence>
<dbReference type="Pfam" id="PF13181">
    <property type="entry name" value="TPR_8"/>
    <property type="match status" value="2"/>
</dbReference>
<dbReference type="PATRIC" id="fig|1129794.4.peg.3822"/>
<proteinExistence type="predicted"/>
<dbReference type="eggNOG" id="COG0457">
    <property type="taxonomic scope" value="Bacteria"/>
</dbReference>
<accession>K6ZTH1</accession>
<dbReference type="PANTHER" id="PTHR12558:SF13">
    <property type="entry name" value="CELL DIVISION CYCLE PROTEIN 27 HOMOLOG"/>
    <property type="match status" value="1"/>
</dbReference>
<dbReference type="NCBIfam" id="TIGR02917">
    <property type="entry name" value="PEP_TPR_lipo"/>
    <property type="match status" value="1"/>
</dbReference>
<dbReference type="EMBL" id="CP003837">
    <property type="protein sequence ID" value="AGH45942.1"/>
    <property type="molecule type" value="Genomic_DNA"/>
</dbReference>
<evidence type="ECO:0000313" key="3">
    <source>
        <dbReference type="Proteomes" id="UP000011864"/>
    </source>
</evidence>
<dbReference type="OrthoDB" id="6110507at2"/>
<reference evidence="2 3" key="1">
    <citation type="journal article" date="2013" name="Genome Announc.">
        <title>Complete Genome Sequence of Glaciecola psychrophila Strain 170T.</title>
        <authorList>
            <person name="Yin J."/>
            <person name="Chen J."/>
            <person name="Liu G."/>
            <person name="Yu Y."/>
            <person name="Song L."/>
            <person name="Wang X."/>
            <person name="Qu X."/>
        </authorList>
    </citation>
    <scope>NUCLEOTIDE SEQUENCE [LARGE SCALE GENOMIC DNA]</scope>
    <source>
        <strain evidence="2 3">170</strain>
    </source>
</reference>
<dbReference type="SMART" id="SM00028">
    <property type="entry name" value="TPR"/>
    <property type="match status" value="15"/>
</dbReference>
<keyword evidence="1" id="KW-0802">TPR repeat</keyword>
<dbReference type="SUPFAM" id="SSF48452">
    <property type="entry name" value="TPR-like"/>
    <property type="match status" value="3"/>
</dbReference>
<dbReference type="InterPro" id="IPR019734">
    <property type="entry name" value="TPR_rpt"/>
</dbReference>
<dbReference type="PROSITE" id="PS50005">
    <property type="entry name" value="TPR"/>
    <property type="match status" value="2"/>
</dbReference>
<feature type="repeat" description="TPR" evidence="1">
    <location>
        <begin position="575"/>
        <end position="608"/>
    </location>
</feature>
<dbReference type="Pfam" id="PF14559">
    <property type="entry name" value="TPR_19"/>
    <property type="match status" value="2"/>
</dbReference>